<dbReference type="EMBL" id="SRLO01000106">
    <property type="protein sequence ID" value="TNN75219.1"/>
    <property type="molecule type" value="Genomic_DNA"/>
</dbReference>
<dbReference type="AlphaFoldDB" id="A0A4Z2IAX5"/>
<evidence type="ECO:0000313" key="2">
    <source>
        <dbReference type="Proteomes" id="UP000314294"/>
    </source>
</evidence>
<sequence length="162" mass="18202">MPRNLFNDGPSMRRDTCSACRSMHSSLNSDAKTATFNAGRRGLENLLLAPRTARLSESVKSRPASDWTFLFLALSLPLRTRTSEVTLATLHSTQTCSPVHREFCDKVTLGDSTPLPLHPHPHLPQAAPKSPAELLLLWSRAHSEDRISVVRKNWRSYNFIQK</sequence>
<comment type="caution">
    <text evidence="1">The sequence shown here is derived from an EMBL/GenBank/DDBJ whole genome shotgun (WGS) entry which is preliminary data.</text>
</comment>
<name>A0A4Z2IAX5_9TELE</name>
<accession>A0A4Z2IAX5</accession>
<reference evidence="1 2" key="1">
    <citation type="submission" date="2019-03" db="EMBL/GenBank/DDBJ databases">
        <title>First draft genome of Liparis tanakae, snailfish: a comprehensive survey of snailfish specific genes.</title>
        <authorList>
            <person name="Kim W."/>
            <person name="Song I."/>
            <person name="Jeong J.-H."/>
            <person name="Kim D."/>
            <person name="Kim S."/>
            <person name="Ryu S."/>
            <person name="Song J.Y."/>
            <person name="Lee S.K."/>
        </authorList>
    </citation>
    <scope>NUCLEOTIDE SEQUENCE [LARGE SCALE GENOMIC DNA]</scope>
    <source>
        <tissue evidence="1">Muscle</tissue>
    </source>
</reference>
<organism evidence="1 2">
    <name type="scientific">Liparis tanakae</name>
    <name type="common">Tanaka's snailfish</name>
    <dbReference type="NCBI Taxonomy" id="230148"/>
    <lineage>
        <taxon>Eukaryota</taxon>
        <taxon>Metazoa</taxon>
        <taxon>Chordata</taxon>
        <taxon>Craniata</taxon>
        <taxon>Vertebrata</taxon>
        <taxon>Euteleostomi</taxon>
        <taxon>Actinopterygii</taxon>
        <taxon>Neopterygii</taxon>
        <taxon>Teleostei</taxon>
        <taxon>Neoteleostei</taxon>
        <taxon>Acanthomorphata</taxon>
        <taxon>Eupercaria</taxon>
        <taxon>Perciformes</taxon>
        <taxon>Cottioidei</taxon>
        <taxon>Cottales</taxon>
        <taxon>Liparidae</taxon>
        <taxon>Liparis</taxon>
    </lineage>
</organism>
<dbReference type="Proteomes" id="UP000314294">
    <property type="component" value="Unassembled WGS sequence"/>
</dbReference>
<proteinExistence type="predicted"/>
<keyword evidence="2" id="KW-1185">Reference proteome</keyword>
<gene>
    <name evidence="1" type="ORF">EYF80_014629</name>
</gene>
<evidence type="ECO:0000313" key="1">
    <source>
        <dbReference type="EMBL" id="TNN75219.1"/>
    </source>
</evidence>
<protein>
    <submittedName>
        <fullName evidence="1">Uncharacterized protein</fullName>
    </submittedName>
</protein>